<evidence type="ECO:0000313" key="5">
    <source>
        <dbReference type="Proteomes" id="UP000292372"/>
    </source>
</evidence>
<evidence type="ECO:0000259" key="3">
    <source>
        <dbReference type="Pfam" id="PF18962"/>
    </source>
</evidence>
<dbReference type="Pfam" id="PF18962">
    <property type="entry name" value="Por_Secre_tail"/>
    <property type="match status" value="1"/>
</dbReference>
<dbReference type="RefSeq" id="WP_130936673.1">
    <property type="nucleotide sequence ID" value="NZ_BMEE01000002.1"/>
</dbReference>
<proteinExistence type="predicted"/>
<reference evidence="4 5" key="1">
    <citation type="journal article" date="2015" name="Int. J. Syst. Evol. Microbiol.">
        <title>Hyunsoonleella pacifica sp. nov., isolated from seawater of South Pacific Gyre.</title>
        <authorList>
            <person name="Gao X."/>
            <person name="Zhang Z."/>
            <person name="Dai X."/>
            <person name="Zhang X.H."/>
        </authorList>
    </citation>
    <scope>NUCLEOTIDE SEQUENCE [LARGE SCALE GENOMIC DNA]</scope>
    <source>
        <strain evidence="4 5">SW033</strain>
    </source>
</reference>
<dbReference type="EMBL" id="SIRS01000003">
    <property type="protein sequence ID" value="TBN16692.1"/>
    <property type="molecule type" value="Genomic_DNA"/>
</dbReference>
<name>A0A4Q9FQE7_9FLAO</name>
<feature type="chain" id="PRO_5020994989" evidence="2">
    <location>
        <begin position="19"/>
        <end position="499"/>
    </location>
</feature>
<evidence type="ECO:0000256" key="2">
    <source>
        <dbReference type="SAM" id="SignalP"/>
    </source>
</evidence>
<organism evidence="4 5">
    <name type="scientific">Hyunsoonleella pacifica</name>
    <dbReference type="NCBI Taxonomy" id="1080224"/>
    <lineage>
        <taxon>Bacteria</taxon>
        <taxon>Pseudomonadati</taxon>
        <taxon>Bacteroidota</taxon>
        <taxon>Flavobacteriia</taxon>
        <taxon>Flavobacteriales</taxon>
        <taxon>Flavobacteriaceae</taxon>
    </lineage>
</organism>
<evidence type="ECO:0000256" key="1">
    <source>
        <dbReference type="ARBA" id="ARBA00022729"/>
    </source>
</evidence>
<dbReference type="InterPro" id="IPR026444">
    <property type="entry name" value="Secre_tail"/>
</dbReference>
<evidence type="ECO:0000313" key="4">
    <source>
        <dbReference type="EMBL" id="TBN16692.1"/>
    </source>
</evidence>
<dbReference type="Gene3D" id="2.60.120.260">
    <property type="entry name" value="Galactose-binding domain-like"/>
    <property type="match status" value="1"/>
</dbReference>
<protein>
    <submittedName>
        <fullName evidence="4">T9SS type A sorting domain-containing protein</fullName>
    </submittedName>
</protein>
<gene>
    <name evidence="4" type="ORF">EYD46_08655</name>
</gene>
<comment type="caution">
    <text evidence="4">The sequence shown here is derived from an EMBL/GenBank/DDBJ whole genome shotgun (WGS) entry which is preliminary data.</text>
</comment>
<keyword evidence="1 2" id="KW-0732">Signal</keyword>
<keyword evidence="5" id="KW-1185">Reference proteome</keyword>
<dbReference type="AlphaFoldDB" id="A0A4Q9FQE7"/>
<dbReference type="NCBIfam" id="TIGR04183">
    <property type="entry name" value="Por_Secre_tail"/>
    <property type="match status" value="1"/>
</dbReference>
<sequence>MKKITLLLSLLLVSIGYGQSDLETFEGAAPPLAVANATTGTAANIVANPDSSMGSGNESTTVLEFITGNAGDPWQQAELTLQGDYLDLTPGTATTMTIDVYSTVAFDVLVRATDGVVSSTDGTTVADTAADAIHTGNGWETLTFDFNDPQDGQSTGQGIYGRLFIFNLWDANDSGSGAGSWSCNPFGAPSEACPATTRYYDNINGVASARPETCSDGILNNGETQIDCGGPNCAACPNPPSAAPTTPPNRSAANVISVYSNTYAQAPTDGFQTFGGAVVTELDLAGNTIQSVTTPDNGSGLQYQYFGVTPQFLDLSLMSNMHIDFYFEGNPTAAGTVFIVIAQYSDGTNIQKNFDVTALAPNTWHEMDVEFDNFDGNPTYARDQIQQVIVQVAGDDGSATGPFYFDNLYFHNNIVLSSEDFSNTSFKAYPNPTQDIWTVKGQNTQIETIRVYDVLGKQVLALTPNSSEATISSSGLKSGIYFAQIETLSGIDNIRLIKQ</sequence>
<accession>A0A4Q9FQE7</accession>
<feature type="signal peptide" evidence="2">
    <location>
        <begin position="1"/>
        <end position="18"/>
    </location>
</feature>
<dbReference type="Proteomes" id="UP000292372">
    <property type="component" value="Unassembled WGS sequence"/>
</dbReference>
<dbReference type="OrthoDB" id="5381604at2"/>
<feature type="domain" description="Secretion system C-terminal sorting" evidence="3">
    <location>
        <begin position="429"/>
        <end position="487"/>
    </location>
</feature>